<dbReference type="InterPro" id="IPR016092">
    <property type="entry name" value="ATAP"/>
</dbReference>
<dbReference type="Proteomes" id="UP000504610">
    <property type="component" value="Chromosome 2"/>
</dbReference>
<name>A0A6J0MKU0_RAPSA</name>
<evidence type="ECO:0000313" key="8">
    <source>
        <dbReference type="RefSeq" id="XP_018472101.2"/>
    </source>
</evidence>
<organism evidence="7 8">
    <name type="scientific">Raphanus sativus</name>
    <name type="common">Radish</name>
    <name type="synonym">Raphanus raphanistrum var. sativus</name>
    <dbReference type="NCBI Taxonomy" id="3726"/>
    <lineage>
        <taxon>Eukaryota</taxon>
        <taxon>Viridiplantae</taxon>
        <taxon>Streptophyta</taxon>
        <taxon>Embryophyta</taxon>
        <taxon>Tracheophyta</taxon>
        <taxon>Spermatophyta</taxon>
        <taxon>Magnoliopsida</taxon>
        <taxon>eudicotyledons</taxon>
        <taxon>Gunneridae</taxon>
        <taxon>Pentapetalae</taxon>
        <taxon>rosids</taxon>
        <taxon>malvids</taxon>
        <taxon>Brassicales</taxon>
        <taxon>Brassicaceae</taxon>
        <taxon>Brassiceae</taxon>
        <taxon>Raphanus</taxon>
    </lineage>
</organism>
<dbReference type="InterPro" id="IPR035903">
    <property type="entry name" value="HesB-like_dom_sf"/>
</dbReference>
<protein>
    <submittedName>
        <fullName evidence="8">Iron-sulfur assembly protein IscA-like 2, mitochondrial</fullName>
    </submittedName>
</protein>
<dbReference type="GeneID" id="108843406"/>
<keyword evidence="7" id="KW-1185">Reference proteome</keyword>
<dbReference type="PANTHER" id="PTHR43011:SF1">
    <property type="entry name" value="IRON-SULFUR CLUSTER ASSEMBLY 2 HOMOLOG, MITOCHONDRIAL"/>
    <property type="match status" value="1"/>
</dbReference>
<evidence type="ECO:0000313" key="7">
    <source>
        <dbReference type="Proteomes" id="UP000504610"/>
    </source>
</evidence>
<dbReference type="PANTHER" id="PTHR43011">
    <property type="entry name" value="IRON-SULFUR CLUSTER ASSEMBLY 2 HOMOLOG, MITOCHONDRIAL"/>
    <property type="match status" value="1"/>
</dbReference>
<gene>
    <name evidence="8" type="primary">LOC108843406</name>
</gene>
<proteinExistence type="inferred from homology"/>
<comment type="subcellular location">
    <subcellularLocation>
        <location evidence="1">Mitochondrion</location>
    </subcellularLocation>
</comment>
<dbReference type="GO" id="GO:0005506">
    <property type="term" value="F:iron ion binding"/>
    <property type="evidence" value="ECO:0007669"/>
    <property type="project" value="TreeGrafter"/>
</dbReference>
<dbReference type="GO" id="GO:0051539">
    <property type="term" value="F:4 iron, 4 sulfur cluster binding"/>
    <property type="evidence" value="ECO:0007669"/>
    <property type="project" value="TreeGrafter"/>
</dbReference>
<dbReference type="InterPro" id="IPR000361">
    <property type="entry name" value="ATAP_core_dom"/>
</dbReference>
<dbReference type="NCBIfam" id="TIGR00049">
    <property type="entry name" value="iron-sulfur cluster assembly accessory protein"/>
    <property type="match status" value="1"/>
</dbReference>
<dbReference type="FunFam" id="2.60.300.12:FF:000006">
    <property type="entry name" value="Iron-sulfur cluster assembly 2 mitochondrial"/>
    <property type="match status" value="1"/>
</dbReference>
<keyword evidence="3" id="KW-0479">Metal-binding</keyword>
<comment type="similarity">
    <text evidence="2">Belongs to the HesB/IscA family.</text>
</comment>
<reference evidence="8" key="2">
    <citation type="submission" date="2025-08" db="UniProtKB">
        <authorList>
            <consortium name="RefSeq"/>
        </authorList>
    </citation>
    <scope>IDENTIFICATION</scope>
    <source>
        <tissue evidence="8">Leaf</tissue>
    </source>
</reference>
<dbReference type="GO" id="GO:0051537">
    <property type="term" value="F:2 iron, 2 sulfur cluster binding"/>
    <property type="evidence" value="ECO:0007669"/>
    <property type="project" value="TreeGrafter"/>
</dbReference>
<sequence>MSMSIVKRFVSYMSARIRENHRLLNRYSSASSSALKEASMSSSSQSESSSLESVHLSHNCIQRMKELQSSEPEKKLLRLGVETGGCSGFQYKFELDHKTNPDDRVFETNGVKLVVDNVSYDFVKGATIDYVDELIRSAFVVAENPAAVGGCSCKSSFMVKL</sequence>
<keyword evidence="5" id="KW-0496">Mitochondrion</keyword>
<dbReference type="RefSeq" id="XP_018472101.2">
    <property type="nucleotide sequence ID" value="XM_018616599.2"/>
</dbReference>
<dbReference type="SUPFAM" id="SSF89360">
    <property type="entry name" value="HesB-like domain"/>
    <property type="match status" value="1"/>
</dbReference>
<dbReference type="Pfam" id="PF01521">
    <property type="entry name" value="Fe-S_biosyn"/>
    <property type="match status" value="1"/>
</dbReference>
<evidence type="ECO:0000256" key="3">
    <source>
        <dbReference type="ARBA" id="ARBA00022723"/>
    </source>
</evidence>
<evidence type="ECO:0000256" key="1">
    <source>
        <dbReference type="ARBA" id="ARBA00004173"/>
    </source>
</evidence>
<evidence type="ECO:0000256" key="4">
    <source>
        <dbReference type="ARBA" id="ARBA00023004"/>
    </source>
</evidence>
<keyword evidence="4" id="KW-0408">Iron</keyword>
<evidence type="ECO:0000259" key="6">
    <source>
        <dbReference type="Pfam" id="PF01521"/>
    </source>
</evidence>
<evidence type="ECO:0000256" key="2">
    <source>
        <dbReference type="ARBA" id="ARBA00006718"/>
    </source>
</evidence>
<feature type="domain" description="Core" evidence="6">
    <location>
        <begin position="55"/>
        <end position="154"/>
    </location>
</feature>
<evidence type="ECO:0000256" key="5">
    <source>
        <dbReference type="ARBA" id="ARBA00023128"/>
    </source>
</evidence>
<dbReference type="OrthoDB" id="1938621at2759"/>
<dbReference type="GO" id="GO:0016226">
    <property type="term" value="P:iron-sulfur cluster assembly"/>
    <property type="evidence" value="ECO:0007669"/>
    <property type="project" value="InterPro"/>
</dbReference>
<dbReference type="AlphaFoldDB" id="A0A6J0MKU0"/>
<reference evidence="7" key="1">
    <citation type="journal article" date="2019" name="Database">
        <title>The radish genome database (RadishGD): an integrated information resource for radish genomics.</title>
        <authorList>
            <person name="Yu H.J."/>
            <person name="Baek S."/>
            <person name="Lee Y.J."/>
            <person name="Cho A."/>
            <person name="Mun J.H."/>
        </authorList>
    </citation>
    <scope>NUCLEOTIDE SEQUENCE [LARGE SCALE GENOMIC DNA]</scope>
    <source>
        <strain evidence="7">cv. WK10039</strain>
    </source>
</reference>
<dbReference type="Gene3D" id="2.60.300.12">
    <property type="entry name" value="HesB-like domain"/>
    <property type="match status" value="1"/>
</dbReference>
<accession>A0A6J0MKU0</accession>
<dbReference type="KEGG" id="rsz:108843406"/>
<dbReference type="GO" id="GO:0120510">
    <property type="term" value="C:mitochondrial [4Fe-4S] assembly complex"/>
    <property type="evidence" value="ECO:0007669"/>
    <property type="project" value="UniProtKB-ARBA"/>
</dbReference>